<gene>
    <name evidence="3" type="ORF">J2Z77_007661</name>
</gene>
<proteinExistence type="predicted"/>
<keyword evidence="4" id="KW-1185">Reference proteome</keyword>
<feature type="region of interest" description="Disordered" evidence="1">
    <location>
        <begin position="1"/>
        <end position="23"/>
    </location>
</feature>
<evidence type="ECO:0000313" key="3">
    <source>
        <dbReference type="EMBL" id="MBP2041799.1"/>
    </source>
</evidence>
<dbReference type="Proteomes" id="UP001519310">
    <property type="component" value="Unassembled WGS sequence"/>
</dbReference>
<keyword evidence="2" id="KW-0472">Membrane</keyword>
<evidence type="ECO:0000313" key="4">
    <source>
        <dbReference type="Proteomes" id="UP001519310"/>
    </source>
</evidence>
<evidence type="ECO:0000256" key="2">
    <source>
        <dbReference type="SAM" id="Phobius"/>
    </source>
</evidence>
<keyword evidence="2" id="KW-0812">Transmembrane</keyword>
<organism evidence="3 4">
    <name type="scientific">Streptomyces avidinii</name>
    <dbReference type="NCBI Taxonomy" id="1895"/>
    <lineage>
        <taxon>Bacteria</taxon>
        <taxon>Bacillati</taxon>
        <taxon>Actinomycetota</taxon>
        <taxon>Actinomycetes</taxon>
        <taxon>Kitasatosporales</taxon>
        <taxon>Streptomycetaceae</taxon>
        <taxon>Streptomyces</taxon>
    </lineage>
</organism>
<feature type="non-terminal residue" evidence="3">
    <location>
        <position position="51"/>
    </location>
</feature>
<name>A0ABS4LI42_STRAV</name>
<feature type="transmembrane region" description="Helical" evidence="2">
    <location>
        <begin position="31"/>
        <end position="50"/>
    </location>
</feature>
<sequence>MSVVEGARVDAGSGEGGGAEGPVRLDGRLKLVLVVLLVAQFMLAVDFSILN</sequence>
<keyword evidence="2" id="KW-1133">Transmembrane helix</keyword>
<comment type="caution">
    <text evidence="3">The sequence shown here is derived from an EMBL/GenBank/DDBJ whole genome shotgun (WGS) entry which is preliminary data.</text>
</comment>
<accession>A0ABS4LI42</accession>
<reference evidence="3 4" key="1">
    <citation type="submission" date="2021-03" db="EMBL/GenBank/DDBJ databases">
        <title>Genomic Encyclopedia of Type Strains, Phase IV (KMG-IV): sequencing the most valuable type-strain genomes for metagenomic binning, comparative biology and taxonomic classification.</title>
        <authorList>
            <person name="Goeker M."/>
        </authorList>
    </citation>
    <scope>NUCLEOTIDE SEQUENCE [LARGE SCALE GENOMIC DNA]</scope>
    <source>
        <strain evidence="3 4">DSM 40526</strain>
    </source>
</reference>
<evidence type="ECO:0000256" key="1">
    <source>
        <dbReference type="SAM" id="MobiDB-lite"/>
    </source>
</evidence>
<dbReference type="EMBL" id="JAGGLQ010000035">
    <property type="protein sequence ID" value="MBP2041799.1"/>
    <property type="molecule type" value="Genomic_DNA"/>
</dbReference>
<evidence type="ECO:0008006" key="5">
    <source>
        <dbReference type="Google" id="ProtNLM"/>
    </source>
</evidence>
<protein>
    <recommendedName>
        <fullName evidence="5">MFS transporter</fullName>
    </recommendedName>
</protein>